<name>A0AAU8B134_9CAUD</name>
<protein>
    <submittedName>
        <fullName evidence="1">Uncharacterized protein</fullName>
    </submittedName>
</protein>
<accession>A0AAU8B134</accession>
<evidence type="ECO:0000313" key="1">
    <source>
        <dbReference type="EMBL" id="XCD05016.1"/>
    </source>
</evidence>
<proteinExistence type="predicted"/>
<sequence>MSRLKFKQIECGMIKESREVVTSETFNENNELIGYSVTERITVQEGENEYPTKIYLKNGLGILTLDGLKSLRTVVENTIKKIEGETK</sequence>
<reference evidence="1" key="1">
    <citation type="submission" date="2024-03" db="EMBL/GenBank/DDBJ databases">
        <title>Diverse circular DNA viruses in blood, oral, and fecal samples of captive lemurs.</title>
        <authorList>
            <person name="Paietta E.N."/>
            <person name="Kraberger S."/>
            <person name="Lund M.C."/>
            <person name="Custer J.M."/>
            <person name="Vargas K.M."/>
            <person name="Ehmke E.E."/>
            <person name="Yoder A.D."/>
            <person name="Varsani A."/>
        </authorList>
    </citation>
    <scope>NUCLEOTIDE SEQUENCE</scope>
    <source>
        <strain evidence="1">Duke_24FS_3</strain>
    </source>
</reference>
<organism evidence="1">
    <name type="scientific">Dulem virus 36</name>
    <dbReference type="NCBI Taxonomy" id="3145754"/>
    <lineage>
        <taxon>Viruses</taxon>
        <taxon>Duplodnaviria</taxon>
        <taxon>Heunggongvirae</taxon>
        <taxon>Uroviricota</taxon>
        <taxon>Caudoviricetes</taxon>
    </lineage>
</organism>
<dbReference type="EMBL" id="PP511521">
    <property type="protein sequence ID" value="XCD05016.1"/>
    <property type="molecule type" value="Genomic_DNA"/>
</dbReference>